<keyword evidence="9" id="KW-1185">Reference proteome</keyword>
<dbReference type="PANTHER" id="PTHR11412">
    <property type="entry name" value="MACROGLOBULIN / COMPLEMENT"/>
    <property type="match status" value="1"/>
</dbReference>
<evidence type="ECO:0000256" key="5">
    <source>
        <dbReference type="ARBA" id="ARBA00023180"/>
    </source>
</evidence>
<feature type="domain" description="Macroglobulin" evidence="7">
    <location>
        <begin position="193"/>
        <end position="243"/>
    </location>
</feature>
<dbReference type="Pfam" id="PF01835">
    <property type="entry name" value="MG2"/>
    <property type="match status" value="1"/>
</dbReference>
<keyword evidence="4" id="KW-0722">Serine protease inhibitor</keyword>
<feature type="non-terminal residue" evidence="8">
    <location>
        <position position="255"/>
    </location>
</feature>
<comment type="caution">
    <text evidence="8">The sequence shown here is derived from an EMBL/GenBank/DDBJ whole genome shotgun (WGS) entry which is preliminary data.</text>
</comment>
<evidence type="ECO:0000313" key="8">
    <source>
        <dbReference type="EMBL" id="NXA16384.1"/>
    </source>
</evidence>
<proteinExistence type="inferred from homology"/>
<name>A0A7K7TK06_9TYRA</name>
<dbReference type="InterPro" id="IPR050473">
    <property type="entry name" value="A2M/Complement_sys"/>
</dbReference>
<dbReference type="OrthoDB" id="9998011at2759"/>
<feature type="domain" description="Macroglobulin" evidence="6">
    <location>
        <begin position="98"/>
        <end position="191"/>
    </location>
</feature>
<dbReference type="Gene3D" id="2.60.40.1930">
    <property type="match status" value="1"/>
</dbReference>
<protein>
    <submittedName>
        <fullName evidence="8">OVOS protein</fullName>
    </submittedName>
</protein>
<keyword evidence="2" id="KW-0646">Protease inhibitor</keyword>
<sequence length="255" mass="28793">YVMMVPAVLQSDSAGQVCLQFLNLNEKISIRAVLEYSAFNSTIFEKTMTASSGLQCFNFKIPPVHSSPLAFISFSAKGATVSLEEQQSVMIWNTDSIVFVQTDKPIYKPGQRVRFRVVALDFNFKPVQEKVSNPLNIPDPRGNRIFQWRNVASETNIIQREFPLSEEPILGNYKIIIVKKSGDKTNHSFLVEEYVLPKFDVTVTAPESLTILDTEFTVKVCGLYTYGQPVEGKVQLSVCRDFDLYGRCKKNPVCQ</sequence>
<comment type="similarity">
    <text evidence="1">Belongs to the protease inhibitor I39 (alpha-2-macroglobulin) family.</text>
</comment>
<dbReference type="GO" id="GO:0004867">
    <property type="term" value="F:serine-type endopeptidase inhibitor activity"/>
    <property type="evidence" value="ECO:0007669"/>
    <property type="project" value="UniProtKB-KW"/>
</dbReference>
<dbReference type="Proteomes" id="UP000589485">
    <property type="component" value="Unassembled WGS sequence"/>
</dbReference>
<dbReference type="Gene3D" id="2.60.40.1940">
    <property type="match status" value="1"/>
</dbReference>
<evidence type="ECO:0000259" key="6">
    <source>
        <dbReference type="Pfam" id="PF01835"/>
    </source>
</evidence>
<feature type="non-terminal residue" evidence="8">
    <location>
        <position position="1"/>
    </location>
</feature>
<evidence type="ECO:0000313" key="9">
    <source>
        <dbReference type="Proteomes" id="UP000589485"/>
    </source>
</evidence>
<dbReference type="AlphaFoldDB" id="A0A7K7TK06"/>
<evidence type="ECO:0000259" key="7">
    <source>
        <dbReference type="Pfam" id="PF17791"/>
    </source>
</evidence>
<keyword evidence="5" id="KW-0325">Glycoprotein</keyword>
<evidence type="ECO:0000256" key="2">
    <source>
        <dbReference type="ARBA" id="ARBA00022690"/>
    </source>
</evidence>
<gene>
    <name evidence="8" type="primary">Ovos_2</name>
    <name evidence="8" type="ORF">SAPAEN_R12863</name>
</gene>
<evidence type="ECO:0000256" key="1">
    <source>
        <dbReference type="ARBA" id="ARBA00010952"/>
    </source>
</evidence>
<dbReference type="InterPro" id="IPR041555">
    <property type="entry name" value="MG3"/>
</dbReference>
<dbReference type="FunFam" id="2.60.40.1930:FF:000001">
    <property type="entry name" value="CD109 isoform 3"/>
    <property type="match status" value="1"/>
</dbReference>
<dbReference type="InterPro" id="IPR002890">
    <property type="entry name" value="MG2"/>
</dbReference>
<dbReference type="PANTHER" id="PTHR11412:SF170">
    <property type="entry name" value="OVOSTATIN"/>
    <property type="match status" value="1"/>
</dbReference>
<keyword evidence="3" id="KW-0732">Signal</keyword>
<accession>A0A7K7TK06</accession>
<reference evidence="8 9" key="1">
    <citation type="submission" date="2019-09" db="EMBL/GenBank/DDBJ databases">
        <title>Bird 10,000 Genomes (B10K) Project - Family phase.</title>
        <authorList>
            <person name="Zhang G."/>
        </authorList>
    </citation>
    <scope>NUCLEOTIDE SEQUENCE [LARGE SCALE GENOMIC DNA]</scope>
    <source>
        <strain evidence="8">B10K-DU-030-41</strain>
        <tissue evidence="8">Muscle</tissue>
    </source>
</reference>
<dbReference type="Pfam" id="PF17791">
    <property type="entry name" value="MG3"/>
    <property type="match status" value="1"/>
</dbReference>
<evidence type="ECO:0000256" key="4">
    <source>
        <dbReference type="ARBA" id="ARBA00022900"/>
    </source>
</evidence>
<evidence type="ECO:0000256" key="3">
    <source>
        <dbReference type="ARBA" id="ARBA00022729"/>
    </source>
</evidence>
<dbReference type="EMBL" id="VZSY01004539">
    <property type="protein sequence ID" value="NXA16384.1"/>
    <property type="molecule type" value="Genomic_DNA"/>
</dbReference>
<organism evidence="8 9">
    <name type="scientific">Sapayoa aenigma</name>
    <name type="common">broad-billed sapayoa</name>
    <dbReference type="NCBI Taxonomy" id="239371"/>
    <lineage>
        <taxon>Eukaryota</taxon>
        <taxon>Metazoa</taxon>
        <taxon>Chordata</taxon>
        <taxon>Craniata</taxon>
        <taxon>Vertebrata</taxon>
        <taxon>Euteleostomi</taxon>
        <taxon>Archelosauria</taxon>
        <taxon>Archosauria</taxon>
        <taxon>Dinosauria</taxon>
        <taxon>Saurischia</taxon>
        <taxon>Theropoda</taxon>
        <taxon>Coelurosauria</taxon>
        <taxon>Aves</taxon>
        <taxon>Neognathae</taxon>
        <taxon>Neoaves</taxon>
        <taxon>Telluraves</taxon>
        <taxon>Australaves</taxon>
        <taxon>Passeriformes</taxon>
        <taxon>Tyrannidae</taxon>
        <taxon>Sapayoa</taxon>
    </lineage>
</organism>